<keyword evidence="1" id="KW-0472">Membrane</keyword>
<keyword evidence="1" id="KW-1133">Transmembrane helix</keyword>
<organism evidence="2 3">
    <name type="scientific">Candidatus Berkelbacteria bacterium Athens1014_28</name>
    <dbReference type="NCBI Taxonomy" id="2017145"/>
    <lineage>
        <taxon>Bacteria</taxon>
        <taxon>Candidatus Berkelbacteria</taxon>
    </lineage>
</organism>
<accession>A0A554LLE4</accession>
<proteinExistence type="predicted"/>
<keyword evidence="1" id="KW-0812">Transmembrane</keyword>
<feature type="transmembrane region" description="Helical" evidence="1">
    <location>
        <begin position="57"/>
        <end position="76"/>
    </location>
</feature>
<dbReference type="EMBL" id="VMGN01000044">
    <property type="protein sequence ID" value="TSC93459.1"/>
    <property type="molecule type" value="Genomic_DNA"/>
</dbReference>
<dbReference type="Proteomes" id="UP000316495">
    <property type="component" value="Unassembled WGS sequence"/>
</dbReference>
<feature type="transmembrane region" description="Helical" evidence="1">
    <location>
        <begin position="7"/>
        <end position="27"/>
    </location>
</feature>
<dbReference type="AlphaFoldDB" id="A0A554LLE4"/>
<evidence type="ECO:0000313" key="3">
    <source>
        <dbReference type="Proteomes" id="UP000316495"/>
    </source>
</evidence>
<feature type="transmembrane region" description="Helical" evidence="1">
    <location>
        <begin position="33"/>
        <end position="50"/>
    </location>
</feature>
<comment type="caution">
    <text evidence="2">The sequence shown here is derived from an EMBL/GenBank/DDBJ whole genome shotgun (WGS) entry which is preliminary data.</text>
</comment>
<reference evidence="2 3" key="1">
    <citation type="submission" date="2017-07" db="EMBL/GenBank/DDBJ databases">
        <title>Mechanisms for carbon and nitrogen cycling indicate functional differentiation within the Candidate Phyla Radiation.</title>
        <authorList>
            <person name="Danczak R.E."/>
            <person name="Johnston M.D."/>
            <person name="Kenah C."/>
            <person name="Slattery M."/>
            <person name="Wrighton K.C."/>
            <person name="Wilkins M.J."/>
        </authorList>
    </citation>
    <scope>NUCLEOTIDE SEQUENCE [LARGE SCALE GENOMIC DNA]</scope>
    <source>
        <strain evidence="2">Athens1014_28</strain>
    </source>
</reference>
<name>A0A554LLE4_9BACT</name>
<evidence type="ECO:0000313" key="2">
    <source>
        <dbReference type="EMBL" id="TSC93459.1"/>
    </source>
</evidence>
<protein>
    <submittedName>
        <fullName evidence="2">Uncharacterized protein</fullName>
    </submittedName>
</protein>
<sequence>MPKKVKSLIFKIFISILILWGSASFFLFPVIDFFNWLMLALSLISVFLLFTSRGRDFLFIIFNFSLIYSLNNLVYVGNLPQWVLIIGLALIIVTGYIYAEGSFFKQTSKSMIFSLFSNLFFGLFSERTNFVGGDYKLYLYFALFALGLVFFTISWGR</sequence>
<evidence type="ECO:0000256" key="1">
    <source>
        <dbReference type="SAM" id="Phobius"/>
    </source>
</evidence>
<gene>
    <name evidence="2" type="ORF">Athens101428_672</name>
</gene>
<feature type="transmembrane region" description="Helical" evidence="1">
    <location>
        <begin position="82"/>
        <end position="99"/>
    </location>
</feature>
<feature type="transmembrane region" description="Helical" evidence="1">
    <location>
        <begin position="137"/>
        <end position="156"/>
    </location>
</feature>